<dbReference type="SUPFAM" id="SSF53335">
    <property type="entry name" value="S-adenosyl-L-methionine-dependent methyltransferases"/>
    <property type="match status" value="1"/>
</dbReference>
<accession>A0A916W3J0</accession>
<reference evidence="5 6" key="1">
    <citation type="journal article" date="2014" name="Int. J. Syst. Evol. Microbiol.">
        <title>Complete genome sequence of Corynebacterium casei LMG S-19264T (=DSM 44701T), isolated from a smear-ripened cheese.</title>
        <authorList>
            <consortium name="US DOE Joint Genome Institute (JGI-PGF)"/>
            <person name="Walter F."/>
            <person name="Albersmeier A."/>
            <person name="Kalinowski J."/>
            <person name="Ruckert C."/>
        </authorList>
    </citation>
    <scope>NUCLEOTIDE SEQUENCE [LARGE SCALE GENOMIC DNA]</scope>
    <source>
        <strain evidence="5 6">CGMCC 1.15896</strain>
    </source>
</reference>
<evidence type="ECO:0000256" key="2">
    <source>
        <dbReference type="ARBA" id="ARBA00022679"/>
    </source>
</evidence>
<comment type="caution">
    <text evidence="5">The sequence shown here is derived from an EMBL/GenBank/DDBJ whole genome shotgun (WGS) entry which is preliminary data.</text>
</comment>
<dbReference type="GO" id="GO:0008168">
    <property type="term" value="F:methyltransferase activity"/>
    <property type="evidence" value="ECO:0007669"/>
    <property type="project" value="UniProtKB-KW"/>
</dbReference>
<name>A0A916W3J0_9HYPH</name>
<keyword evidence="2" id="KW-0808">Transferase</keyword>
<dbReference type="PANTHER" id="PTHR43464:SF19">
    <property type="entry name" value="UBIQUINONE BIOSYNTHESIS O-METHYLTRANSFERASE, MITOCHONDRIAL"/>
    <property type="match status" value="1"/>
</dbReference>
<dbReference type="InterPro" id="IPR029063">
    <property type="entry name" value="SAM-dependent_MTases_sf"/>
</dbReference>
<organism evidence="5 6">
    <name type="scientific">Pelagibacterium lentulum</name>
    <dbReference type="NCBI Taxonomy" id="2029865"/>
    <lineage>
        <taxon>Bacteria</taxon>
        <taxon>Pseudomonadati</taxon>
        <taxon>Pseudomonadota</taxon>
        <taxon>Alphaproteobacteria</taxon>
        <taxon>Hyphomicrobiales</taxon>
        <taxon>Devosiaceae</taxon>
        <taxon>Pelagibacterium</taxon>
    </lineage>
</organism>
<evidence type="ECO:0000313" key="5">
    <source>
        <dbReference type="EMBL" id="GGA63046.1"/>
    </source>
</evidence>
<feature type="domain" description="Methyltransferase" evidence="4">
    <location>
        <begin position="23"/>
        <end position="123"/>
    </location>
</feature>
<proteinExistence type="predicted"/>
<dbReference type="GO" id="GO:0032259">
    <property type="term" value="P:methylation"/>
    <property type="evidence" value="ECO:0007669"/>
    <property type="project" value="UniProtKB-KW"/>
</dbReference>
<dbReference type="PANTHER" id="PTHR43464">
    <property type="entry name" value="METHYLTRANSFERASE"/>
    <property type="match status" value="1"/>
</dbReference>
<keyword evidence="1 5" id="KW-0489">Methyltransferase</keyword>
<gene>
    <name evidence="5" type="ORF">GCM10011499_36760</name>
</gene>
<dbReference type="InterPro" id="IPR041698">
    <property type="entry name" value="Methyltransf_25"/>
</dbReference>
<dbReference type="Pfam" id="PF13649">
    <property type="entry name" value="Methyltransf_25"/>
    <property type="match status" value="1"/>
</dbReference>
<dbReference type="CDD" id="cd02440">
    <property type="entry name" value="AdoMet_MTases"/>
    <property type="match status" value="1"/>
</dbReference>
<evidence type="ECO:0000313" key="6">
    <source>
        <dbReference type="Proteomes" id="UP000596977"/>
    </source>
</evidence>
<keyword evidence="3" id="KW-0949">S-adenosyl-L-methionine</keyword>
<sequence length="140" mass="14677">MESLSPRLQAVVDALPLAQGLRVLEIGCGPGAMARAIANRIGDGYVLAIDRSAKAVEQARQVSGTEIVQGRMSVLQCAAEDFVLPEGILPFDLAVAIRVGALDGRHPEAGVKVRKAIKAALKPDAKLYIDGGNPLLEIAL</sequence>
<protein>
    <submittedName>
        <fullName evidence="5">Methyltransferase type 12</fullName>
    </submittedName>
</protein>
<evidence type="ECO:0000256" key="1">
    <source>
        <dbReference type="ARBA" id="ARBA00022603"/>
    </source>
</evidence>
<evidence type="ECO:0000256" key="3">
    <source>
        <dbReference type="ARBA" id="ARBA00022691"/>
    </source>
</evidence>
<evidence type="ECO:0000259" key="4">
    <source>
        <dbReference type="Pfam" id="PF13649"/>
    </source>
</evidence>
<dbReference type="Proteomes" id="UP000596977">
    <property type="component" value="Unassembled WGS sequence"/>
</dbReference>
<dbReference type="Gene3D" id="3.40.50.150">
    <property type="entry name" value="Vaccinia Virus protein VP39"/>
    <property type="match status" value="1"/>
</dbReference>
<keyword evidence="6" id="KW-1185">Reference proteome</keyword>
<dbReference type="AlphaFoldDB" id="A0A916W3J0"/>
<dbReference type="EMBL" id="BMKB01000009">
    <property type="protein sequence ID" value="GGA63046.1"/>
    <property type="molecule type" value="Genomic_DNA"/>
</dbReference>